<accession>A0A0M3KG78</accession>
<evidence type="ECO:0000313" key="2">
    <source>
        <dbReference type="Proteomes" id="UP000267096"/>
    </source>
</evidence>
<reference evidence="1 2" key="2">
    <citation type="submission" date="2018-11" db="EMBL/GenBank/DDBJ databases">
        <authorList>
            <consortium name="Pathogen Informatics"/>
        </authorList>
    </citation>
    <scope>NUCLEOTIDE SEQUENCE [LARGE SCALE GENOMIC DNA]</scope>
</reference>
<dbReference type="EMBL" id="UYRR01037127">
    <property type="protein sequence ID" value="VDK69200.1"/>
    <property type="molecule type" value="Genomic_DNA"/>
</dbReference>
<reference evidence="3" key="1">
    <citation type="submission" date="2017-02" db="UniProtKB">
        <authorList>
            <consortium name="WormBaseParasite"/>
        </authorList>
    </citation>
    <scope>IDENTIFICATION</scope>
</reference>
<dbReference type="AlphaFoldDB" id="A0A0M3KG78"/>
<proteinExistence type="predicted"/>
<dbReference type="Proteomes" id="UP000267096">
    <property type="component" value="Unassembled WGS sequence"/>
</dbReference>
<dbReference type="WBParaSite" id="ASIM_0001999001-mRNA-1">
    <property type="protein sequence ID" value="ASIM_0001999001-mRNA-1"/>
    <property type="gene ID" value="ASIM_0001999001"/>
</dbReference>
<name>A0A0M3KG78_ANISI</name>
<protein>
    <submittedName>
        <fullName evidence="1 3">Uncharacterized protein</fullName>
    </submittedName>
</protein>
<keyword evidence="2" id="KW-1185">Reference proteome</keyword>
<organism evidence="3">
    <name type="scientific">Anisakis simplex</name>
    <name type="common">Herring worm</name>
    <dbReference type="NCBI Taxonomy" id="6269"/>
    <lineage>
        <taxon>Eukaryota</taxon>
        <taxon>Metazoa</taxon>
        <taxon>Ecdysozoa</taxon>
        <taxon>Nematoda</taxon>
        <taxon>Chromadorea</taxon>
        <taxon>Rhabditida</taxon>
        <taxon>Spirurina</taxon>
        <taxon>Ascaridomorpha</taxon>
        <taxon>Ascaridoidea</taxon>
        <taxon>Anisakidae</taxon>
        <taxon>Anisakis</taxon>
        <taxon>Anisakis simplex complex</taxon>
    </lineage>
</organism>
<evidence type="ECO:0000313" key="1">
    <source>
        <dbReference type="EMBL" id="VDK69200.1"/>
    </source>
</evidence>
<gene>
    <name evidence="1" type="ORF">ASIM_LOCUS19376</name>
</gene>
<evidence type="ECO:0000313" key="3">
    <source>
        <dbReference type="WBParaSite" id="ASIM_0001999001-mRNA-1"/>
    </source>
</evidence>
<dbReference type="OrthoDB" id="10248812at2759"/>
<sequence length="224" mass="26039">MNRILLPILLKPRLLKKFPRFTDTDDVANGTNHIFRLQLETHYFSYWDLIKPVPESKTLPSQSLVLRPVSHRINKDEQIISLPEALVFLLCKENASEMELAKWLLPPNIIEKCSSKSPNSADCNFDFILILNSRITTKCAPNQPSKIQSIHLEIKKRQKYFDISITIRDEAFRNEFISHLQTKILVKMRYIYRELESKSGCEEITDESSSISSLFYSSISRFIS</sequence>